<name>A0A6A6UTE0_9PEZI</name>
<dbReference type="EMBL" id="MU004230">
    <property type="protein sequence ID" value="KAF2675036.1"/>
    <property type="molecule type" value="Genomic_DNA"/>
</dbReference>
<dbReference type="OrthoDB" id="3791338at2759"/>
<protein>
    <submittedName>
        <fullName evidence="1">Uncharacterized protein</fullName>
    </submittedName>
</protein>
<dbReference type="Proteomes" id="UP000799302">
    <property type="component" value="Unassembled WGS sequence"/>
</dbReference>
<accession>A0A6A6UTE0</accession>
<organism evidence="1 2">
    <name type="scientific">Microthyrium microscopicum</name>
    <dbReference type="NCBI Taxonomy" id="703497"/>
    <lineage>
        <taxon>Eukaryota</taxon>
        <taxon>Fungi</taxon>
        <taxon>Dikarya</taxon>
        <taxon>Ascomycota</taxon>
        <taxon>Pezizomycotina</taxon>
        <taxon>Dothideomycetes</taxon>
        <taxon>Dothideomycetes incertae sedis</taxon>
        <taxon>Microthyriales</taxon>
        <taxon>Microthyriaceae</taxon>
        <taxon>Microthyrium</taxon>
    </lineage>
</organism>
<reference evidence="1" key="1">
    <citation type="journal article" date="2020" name="Stud. Mycol.">
        <title>101 Dothideomycetes genomes: a test case for predicting lifestyles and emergence of pathogens.</title>
        <authorList>
            <person name="Haridas S."/>
            <person name="Albert R."/>
            <person name="Binder M."/>
            <person name="Bloem J."/>
            <person name="Labutti K."/>
            <person name="Salamov A."/>
            <person name="Andreopoulos B."/>
            <person name="Baker S."/>
            <person name="Barry K."/>
            <person name="Bills G."/>
            <person name="Bluhm B."/>
            <person name="Cannon C."/>
            <person name="Castanera R."/>
            <person name="Culley D."/>
            <person name="Daum C."/>
            <person name="Ezra D."/>
            <person name="Gonzalez J."/>
            <person name="Henrissat B."/>
            <person name="Kuo A."/>
            <person name="Liang C."/>
            <person name="Lipzen A."/>
            <person name="Lutzoni F."/>
            <person name="Magnuson J."/>
            <person name="Mondo S."/>
            <person name="Nolan M."/>
            <person name="Ohm R."/>
            <person name="Pangilinan J."/>
            <person name="Park H.-J."/>
            <person name="Ramirez L."/>
            <person name="Alfaro M."/>
            <person name="Sun H."/>
            <person name="Tritt A."/>
            <person name="Yoshinaga Y."/>
            <person name="Zwiers L.-H."/>
            <person name="Turgeon B."/>
            <person name="Goodwin S."/>
            <person name="Spatafora J."/>
            <person name="Crous P."/>
            <person name="Grigoriev I."/>
        </authorList>
    </citation>
    <scope>NUCLEOTIDE SEQUENCE</scope>
    <source>
        <strain evidence="1">CBS 115976</strain>
    </source>
</reference>
<dbReference type="AlphaFoldDB" id="A0A6A6UTE0"/>
<gene>
    <name evidence="1" type="ORF">BT63DRAFT_450022</name>
</gene>
<sequence>MRNKGAAQGKVYKFKSKSEWSDKNAQLIQLSTRYRSHMVVVLGKAFGRPPGWVRIVNVTSTLPEAYDPTRYLPIHPNRKFRKGGIQLKLCGSWEQDTLLPKFSYIRIDNVQEVPLEILMETTRWDGLGVMLQEKSFSTLLSVTNAAVEMERRRKSGMLT</sequence>
<proteinExistence type="predicted"/>
<evidence type="ECO:0000313" key="2">
    <source>
        <dbReference type="Proteomes" id="UP000799302"/>
    </source>
</evidence>
<keyword evidence="2" id="KW-1185">Reference proteome</keyword>
<evidence type="ECO:0000313" key="1">
    <source>
        <dbReference type="EMBL" id="KAF2675036.1"/>
    </source>
</evidence>